<dbReference type="PANTHER" id="PTHR20208:SF13">
    <property type="entry name" value="STRUCTURE-SPECIFIC ENDONUCLEASE SUBUNIT SLX1"/>
    <property type="match status" value="1"/>
</dbReference>
<dbReference type="InterPro" id="IPR000305">
    <property type="entry name" value="GIY-YIG_endonuc"/>
</dbReference>
<dbReference type="Gene3D" id="3.40.1440.10">
    <property type="entry name" value="GIY-YIG endonuclease"/>
    <property type="match status" value="1"/>
</dbReference>
<dbReference type="AlphaFoldDB" id="A0AAD3DJ68"/>
<feature type="domain" description="GIY-YIG" evidence="2">
    <location>
        <begin position="123"/>
        <end position="179"/>
    </location>
</feature>
<comment type="caution">
    <text evidence="3">The sequence shown here is derived from an EMBL/GenBank/DDBJ whole genome shotgun (WGS) entry which is preliminary data.</text>
</comment>
<dbReference type="InterPro" id="IPR050381">
    <property type="entry name" value="SLX1_endonuclease"/>
</dbReference>
<evidence type="ECO:0000313" key="4">
    <source>
        <dbReference type="Proteomes" id="UP001054857"/>
    </source>
</evidence>
<evidence type="ECO:0000259" key="2">
    <source>
        <dbReference type="Pfam" id="PF01541"/>
    </source>
</evidence>
<feature type="compositionally biased region" description="Low complexity" evidence="1">
    <location>
        <begin position="181"/>
        <end position="226"/>
    </location>
</feature>
<dbReference type="PANTHER" id="PTHR20208">
    <property type="entry name" value="STRUCTURE-SPECIFIC ENDONUCLEASE SUBUNIT SLX1"/>
    <property type="match status" value="1"/>
</dbReference>
<dbReference type="EMBL" id="BMAR01000004">
    <property type="protein sequence ID" value="GFR42824.1"/>
    <property type="molecule type" value="Genomic_DNA"/>
</dbReference>
<reference evidence="3 4" key="1">
    <citation type="journal article" date="2021" name="Sci. Rep.">
        <title>Genome sequencing of the multicellular alga Astrephomene provides insights into convergent evolution of germ-soma differentiation.</title>
        <authorList>
            <person name="Yamashita S."/>
            <person name="Yamamoto K."/>
            <person name="Matsuzaki R."/>
            <person name="Suzuki S."/>
            <person name="Yamaguchi H."/>
            <person name="Hirooka S."/>
            <person name="Minakuchi Y."/>
            <person name="Miyagishima S."/>
            <person name="Kawachi M."/>
            <person name="Toyoda A."/>
            <person name="Nozaki H."/>
        </authorList>
    </citation>
    <scope>NUCLEOTIDE SEQUENCE [LARGE SCALE GENOMIC DNA]</scope>
    <source>
        <strain evidence="3 4">NIES-4017</strain>
    </source>
</reference>
<evidence type="ECO:0000256" key="1">
    <source>
        <dbReference type="SAM" id="MobiDB-lite"/>
    </source>
</evidence>
<feature type="non-terminal residue" evidence="3">
    <location>
        <position position="332"/>
    </location>
</feature>
<organism evidence="3 4">
    <name type="scientific">Astrephomene gubernaculifera</name>
    <dbReference type="NCBI Taxonomy" id="47775"/>
    <lineage>
        <taxon>Eukaryota</taxon>
        <taxon>Viridiplantae</taxon>
        <taxon>Chlorophyta</taxon>
        <taxon>core chlorophytes</taxon>
        <taxon>Chlorophyceae</taxon>
        <taxon>CS clade</taxon>
        <taxon>Chlamydomonadales</taxon>
        <taxon>Astrephomenaceae</taxon>
        <taxon>Astrephomene</taxon>
    </lineage>
</organism>
<evidence type="ECO:0000313" key="3">
    <source>
        <dbReference type="EMBL" id="GFR42824.1"/>
    </source>
</evidence>
<protein>
    <recommendedName>
        <fullName evidence="2">GIY-YIG domain-containing protein</fullName>
    </recommendedName>
</protein>
<proteinExistence type="predicted"/>
<keyword evidence="4" id="KW-1185">Reference proteome</keyword>
<dbReference type="InterPro" id="IPR035901">
    <property type="entry name" value="GIY-YIG_endonuc_sf"/>
</dbReference>
<feature type="region of interest" description="Disordered" evidence="1">
    <location>
        <begin position="179"/>
        <end position="226"/>
    </location>
</feature>
<gene>
    <name evidence="3" type="ORF">Agub_g3781</name>
</gene>
<dbReference type="Pfam" id="PF01541">
    <property type="entry name" value="GIY-YIG"/>
    <property type="match status" value="1"/>
</dbReference>
<name>A0AAD3DJ68_9CHLO</name>
<feature type="region of interest" description="Disordered" evidence="1">
    <location>
        <begin position="247"/>
        <end position="275"/>
    </location>
</feature>
<dbReference type="Proteomes" id="UP001054857">
    <property type="component" value="Unassembled WGS sequence"/>
</dbReference>
<accession>A0AAD3DJ68</accession>
<sequence>MGPMLPHATSANTHTAAVARAWTSCLPLLLPARLPPASNQRAPRLATSAPLAAVGPHHGAGGHEGHHSIDYCISTPVGAARAIGGTAATAAAASNVRTSASTANTSDGSHRGRCPRIVGGSRYYNYLLVSESTQRTYNGITNDLGRRLRQHRGELSGGARSTRTANDWTYLAVVHDPAWDSNGSSSSSRSRSMSGSGRKSGSSSRSSSSGNPSSCSGSSPEASSSSCIEETRDSCSSCGSNGRLLGNVSKSMRSGSGSGSTCDGKASEAAESRGAVSPASFEWHLKYPTGRKPRPARFSGPTGRLASFEPLLERGEAMVGPGLWVWVHPGYR</sequence>